<gene>
    <name evidence="4" type="ORF">G8E10_25260</name>
</gene>
<proteinExistence type="inferred from homology"/>
<dbReference type="EMBL" id="JAANCM010000025">
    <property type="protein sequence ID" value="NHT79013.1"/>
    <property type="molecule type" value="Genomic_DNA"/>
</dbReference>
<dbReference type="InterPro" id="IPR029057">
    <property type="entry name" value="PRTase-like"/>
</dbReference>
<accession>A0AA43ZLA2</accession>
<dbReference type="RefSeq" id="WP_167131167.1">
    <property type="nucleotide sequence ID" value="NZ_JAANCM010000025.1"/>
</dbReference>
<dbReference type="AlphaFoldDB" id="A0AA43ZLA2"/>
<evidence type="ECO:0000313" key="5">
    <source>
        <dbReference type="Proteomes" id="UP001155840"/>
    </source>
</evidence>
<protein>
    <submittedName>
        <fullName evidence="4">ComF family protein</fullName>
    </submittedName>
</protein>
<comment type="similarity">
    <text evidence="1">Belongs to the ComF/GntX family.</text>
</comment>
<dbReference type="PANTHER" id="PTHR47505:SF1">
    <property type="entry name" value="DNA UTILIZATION PROTEIN YHGH"/>
    <property type="match status" value="1"/>
</dbReference>
<dbReference type="Pfam" id="PF18912">
    <property type="entry name" value="DZR_2"/>
    <property type="match status" value="1"/>
</dbReference>
<evidence type="ECO:0000313" key="4">
    <source>
        <dbReference type="EMBL" id="NHT79013.1"/>
    </source>
</evidence>
<name>A0AA43ZLA2_9HYPH</name>
<organism evidence="4 5">
    <name type="scientific">Ferranicluibacter rubi</name>
    <dbReference type="NCBI Taxonomy" id="2715133"/>
    <lineage>
        <taxon>Bacteria</taxon>
        <taxon>Pseudomonadati</taxon>
        <taxon>Pseudomonadota</taxon>
        <taxon>Alphaproteobacteria</taxon>
        <taxon>Hyphomicrobiales</taxon>
        <taxon>Rhizobiaceae</taxon>
        <taxon>Ferranicluibacter</taxon>
    </lineage>
</organism>
<evidence type="ECO:0000256" key="1">
    <source>
        <dbReference type="ARBA" id="ARBA00008007"/>
    </source>
</evidence>
<keyword evidence="5" id="KW-1185">Reference proteome</keyword>
<evidence type="ECO:0000259" key="3">
    <source>
        <dbReference type="Pfam" id="PF18912"/>
    </source>
</evidence>
<dbReference type="InterPro" id="IPR051910">
    <property type="entry name" value="ComF/GntX_DNA_util-trans"/>
</dbReference>
<dbReference type="Proteomes" id="UP001155840">
    <property type="component" value="Unassembled WGS sequence"/>
</dbReference>
<dbReference type="Gene3D" id="3.40.50.2020">
    <property type="match status" value="1"/>
</dbReference>
<dbReference type="InterPro" id="IPR000836">
    <property type="entry name" value="PRTase_dom"/>
</dbReference>
<reference evidence="4" key="1">
    <citation type="submission" date="2020-03" db="EMBL/GenBank/DDBJ databases">
        <title>Ferranicluibacter endophyticum gen. nov., sp. nov., a new genus isolated from Rubus ulmifolius Schott. stem.</title>
        <authorList>
            <person name="Roca-Couso R."/>
            <person name="Flores-Felix J.D."/>
            <person name="Igual J.M."/>
            <person name="Rivas R."/>
        </authorList>
    </citation>
    <scope>NUCLEOTIDE SEQUENCE</scope>
    <source>
        <strain evidence="4">CRRU44</strain>
    </source>
</reference>
<comment type="caution">
    <text evidence="4">The sequence shown here is derived from an EMBL/GenBank/DDBJ whole genome shotgun (WGS) entry which is preliminary data.</text>
</comment>
<feature type="domain" description="Double zinc ribbon" evidence="3">
    <location>
        <begin position="59"/>
        <end position="106"/>
    </location>
</feature>
<sequence length="292" mass="31671">MDGEWRILETTNRTVASSIASRGTPGGVDPDPADPLPGRGTSFWERFVARLLAAGRGAADLLYPPVCRGCGRFVQRHAAVCPACWASLRLIERPFCEVLGVPFSHDLGRGILSADAIANPPPFTRLRSVAIHTGIARDLVHALKYTDRTDLAPMMAAWMLRAGEGAVEAADAIVPVPLHKYRLWSRRFNQSAELARALARLSGRPMLATALVRQRRTMRQVGLGATQRQDNVRGAFMVTEAGRSLVFGRHIVLVDDVYTTGATVAAATRALKRAGAREVTVLTFARAVTVLI</sequence>
<dbReference type="Pfam" id="PF00156">
    <property type="entry name" value="Pribosyltran"/>
    <property type="match status" value="1"/>
</dbReference>
<dbReference type="PANTHER" id="PTHR47505">
    <property type="entry name" value="DNA UTILIZATION PROTEIN YHGH"/>
    <property type="match status" value="1"/>
</dbReference>
<feature type="domain" description="Phosphoribosyltransferase" evidence="2">
    <location>
        <begin position="226"/>
        <end position="285"/>
    </location>
</feature>
<dbReference type="InterPro" id="IPR044005">
    <property type="entry name" value="DZR_2"/>
</dbReference>
<dbReference type="SUPFAM" id="SSF53271">
    <property type="entry name" value="PRTase-like"/>
    <property type="match status" value="1"/>
</dbReference>
<evidence type="ECO:0000259" key="2">
    <source>
        <dbReference type="Pfam" id="PF00156"/>
    </source>
</evidence>